<dbReference type="EMBL" id="CDSF01000144">
    <property type="protein sequence ID" value="CEP03241.1"/>
    <property type="molecule type" value="Genomic_DNA"/>
</dbReference>
<name>A0A0G4J7L5_PLABS</name>
<dbReference type="Proteomes" id="UP000039324">
    <property type="component" value="Unassembled WGS sequence"/>
</dbReference>
<protein>
    <submittedName>
        <fullName evidence="1">Uncharacterized protein</fullName>
    </submittedName>
</protein>
<gene>
    <name evidence="1" type="ORF">PBRA_003001</name>
</gene>
<keyword evidence="2" id="KW-1185">Reference proteome</keyword>
<dbReference type="AlphaFoldDB" id="A0A0G4J7L5"/>
<proteinExistence type="predicted"/>
<sequence length="162" mass="17731">MMRNFGMNRLPTHARTSRNVAVVRIRSDTVGFPTIATKVGTASADTIATVYMQIAIARRSVIQDVTRRTTRLPMCLLSLNSSSGTCRTAPFSDQSTYSRNGNGYVAGAIGEHGSPCDHGGHDEANGVQTSRVVIALVDVREERKRQRCRWALLRSLEHFPGG</sequence>
<evidence type="ECO:0000313" key="1">
    <source>
        <dbReference type="EMBL" id="CEP03241.1"/>
    </source>
</evidence>
<evidence type="ECO:0000313" key="2">
    <source>
        <dbReference type="Proteomes" id="UP000039324"/>
    </source>
</evidence>
<organism evidence="1 2">
    <name type="scientific">Plasmodiophora brassicae</name>
    <name type="common">Clubroot disease agent</name>
    <dbReference type="NCBI Taxonomy" id="37360"/>
    <lineage>
        <taxon>Eukaryota</taxon>
        <taxon>Sar</taxon>
        <taxon>Rhizaria</taxon>
        <taxon>Endomyxa</taxon>
        <taxon>Phytomyxea</taxon>
        <taxon>Plasmodiophorida</taxon>
        <taxon>Plasmodiophoridae</taxon>
        <taxon>Plasmodiophora</taxon>
    </lineage>
</organism>
<reference evidence="1 2" key="1">
    <citation type="submission" date="2015-02" db="EMBL/GenBank/DDBJ databases">
        <authorList>
            <person name="Chooi Y.-H."/>
        </authorList>
    </citation>
    <scope>NUCLEOTIDE SEQUENCE [LARGE SCALE GENOMIC DNA]</scope>
    <source>
        <strain evidence="1">E3</strain>
    </source>
</reference>
<accession>A0A0G4J7L5</accession>